<evidence type="ECO:0000313" key="7">
    <source>
        <dbReference type="EMBL" id="MBP2354842.1"/>
    </source>
</evidence>
<keyword evidence="3 6" id="KW-1133">Transmembrane helix</keyword>
<evidence type="ECO:0000256" key="4">
    <source>
        <dbReference type="ARBA" id="ARBA00023136"/>
    </source>
</evidence>
<name>A0ABS4UT79_9ACTN</name>
<keyword evidence="7" id="KW-0378">Hydrolase</keyword>
<evidence type="ECO:0000256" key="5">
    <source>
        <dbReference type="SAM" id="MobiDB-lite"/>
    </source>
</evidence>
<feature type="compositionally biased region" description="Polar residues" evidence="5">
    <location>
        <begin position="145"/>
        <end position="160"/>
    </location>
</feature>
<comment type="subcellular location">
    <subcellularLocation>
        <location evidence="1">Membrane</location>
        <topology evidence="1">Single-pass membrane protein</topology>
    </subcellularLocation>
</comment>
<dbReference type="PANTHER" id="PTHR30168">
    <property type="entry name" value="PUTATIVE MEMBRANE PROTEIN YPFJ"/>
    <property type="match status" value="1"/>
</dbReference>
<keyword evidence="7" id="KW-0482">Metalloprotease</keyword>
<feature type="region of interest" description="Disordered" evidence="5">
    <location>
        <begin position="135"/>
        <end position="206"/>
    </location>
</feature>
<dbReference type="Pfam" id="PF04228">
    <property type="entry name" value="Zn_peptidase"/>
    <property type="match status" value="1"/>
</dbReference>
<evidence type="ECO:0000256" key="2">
    <source>
        <dbReference type="ARBA" id="ARBA00022692"/>
    </source>
</evidence>
<gene>
    <name evidence="7" type="ORF">JOF29_005952</name>
</gene>
<dbReference type="EMBL" id="JAGINT010000002">
    <property type="protein sequence ID" value="MBP2354842.1"/>
    <property type="molecule type" value="Genomic_DNA"/>
</dbReference>
<sequence>MSGNQWGPPPGQQYPPQQPQQPWQQGPGYGGTPSPGRPPQGPQQGPPYQGPPQGPPYQGPPQGPPRQGPPGYPGQPFPGQPFHGQGQPPQQQFGWGAPPGGPQPPKKKGRGALIAVLVVLGVLVIGGTALKALSSALKGGGDPSSEPSVTTTYSPTQPTEPTEAPSTRGVPTTTQPTRQPTRPTASRQTTTTTPTTTKSGPTDSDLVVKNSLYKAGVMSSVHCRESGARPNSAAGARANYNNLLACLNKAWAPVVAKAGGRFRAPHVITFSGSVSSPCGTHVDSNPPFFCGTNDTIYMNLTEDTGNYNRYPQSYQKVWARMWMLHQMAHEYGHHVQNNMGILQAYARIRYERPNYAMELQDSRRLELQASCFSDIFIGANRSSYPVTGQSQVQWRWLIGHTTDLNNDHGDANNHQYWALRGYNGRDPRVCNTWAASAGKVQ</sequence>
<dbReference type="RefSeq" id="WP_307863752.1">
    <property type="nucleotide sequence ID" value="NZ_BAAAVU010000008.1"/>
</dbReference>
<evidence type="ECO:0000256" key="1">
    <source>
        <dbReference type="ARBA" id="ARBA00004167"/>
    </source>
</evidence>
<keyword evidence="4 6" id="KW-0472">Membrane</keyword>
<reference evidence="7 8" key="1">
    <citation type="submission" date="2021-03" db="EMBL/GenBank/DDBJ databases">
        <title>Sequencing the genomes of 1000 actinobacteria strains.</title>
        <authorList>
            <person name="Klenk H.-P."/>
        </authorList>
    </citation>
    <scope>NUCLEOTIDE SEQUENCE [LARGE SCALE GENOMIC DNA]</scope>
    <source>
        <strain evidence="7 8">DSM 18824</strain>
    </source>
</reference>
<feature type="compositionally biased region" description="Pro residues" evidence="5">
    <location>
        <begin position="7"/>
        <end position="19"/>
    </location>
</feature>
<feature type="region of interest" description="Disordered" evidence="5">
    <location>
        <begin position="1"/>
        <end position="108"/>
    </location>
</feature>
<proteinExistence type="predicted"/>
<feature type="compositionally biased region" description="Low complexity" evidence="5">
    <location>
        <begin position="171"/>
        <end position="197"/>
    </location>
</feature>
<keyword evidence="7" id="KW-0645">Protease</keyword>
<feature type="transmembrane region" description="Helical" evidence="6">
    <location>
        <begin position="112"/>
        <end position="130"/>
    </location>
</feature>
<dbReference type="PANTHER" id="PTHR30168:SF0">
    <property type="entry name" value="INNER MEMBRANE PROTEIN"/>
    <property type="match status" value="1"/>
</dbReference>
<organism evidence="7 8">
    <name type="scientific">Kribbella aluminosa</name>
    <dbReference type="NCBI Taxonomy" id="416017"/>
    <lineage>
        <taxon>Bacteria</taxon>
        <taxon>Bacillati</taxon>
        <taxon>Actinomycetota</taxon>
        <taxon>Actinomycetes</taxon>
        <taxon>Propionibacteriales</taxon>
        <taxon>Kribbellaceae</taxon>
        <taxon>Kribbella</taxon>
    </lineage>
</organism>
<keyword evidence="8" id="KW-1185">Reference proteome</keyword>
<dbReference type="InterPro" id="IPR007343">
    <property type="entry name" value="Uncharacterised_pept_Zn_put"/>
</dbReference>
<evidence type="ECO:0000256" key="6">
    <source>
        <dbReference type="SAM" id="Phobius"/>
    </source>
</evidence>
<dbReference type="GO" id="GO:0008237">
    <property type="term" value="F:metallopeptidase activity"/>
    <property type="evidence" value="ECO:0007669"/>
    <property type="project" value="UniProtKB-KW"/>
</dbReference>
<protein>
    <submittedName>
        <fullName evidence="7">Metalloprotease</fullName>
    </submittedName>
</protein>
<evidence type="ECO:0000256" key="3">
    <source>
        <dbReference type="ARBA" id="ARBA00022989"/>
    </source>
</evidence>
<accession>A0ABS4UT79</accession>
<comment type="caution">
    <text evidence="7">The sequence shown here is derived from an EMBL/GenBank/DDBJ whole genome shotgun (WGS) entry which is preliminary data.</text>
</comment>
<feature type="compositionally biased region" description="Pro residues" evidence="5">
    <location>
        <begin position="35"/>
        <end position="79"/>
    </location>
</feature>
<evidence type="ECO:0000313" key="8">
    <source>
        <dbReference type="Proteomes" id="UP000755585"/>
    </source>
</evidence>
<feature type="compositionally biased region" description="Low complexity" evidence="5">
    <location>
        <begin position="80"/>
        <end position="96"/>
    </location>
</feature>
<keyword evidence="2 6" id="KW-0812">Transmembrane</keyword>
<dbReference type="Proteomes" id="UP000755585">
    <property type="component" value="Unassembled WGS sequence"/>
</dbReference>